<organism evidence="7 8">
    <name type="scientific">Phascolarctobacterium succinatutens</name>
    <dbReference type="NCBI Taxonomy" id="626940"/>
    <lineage>
        <taxon>Bacteria</taxon>
        <taxon>Bacillati</taxon>
        <taxon>Bacillota</taxon>
        <taxon>Negativicutes</taxon>
        <taxon>Acidaminococcales</taxon>
        <taxon>Acidaminococcaceae</taxon>
        <taxon>Phascolarctobacterium</taxon>
    </lineage>
</organism>
<keyword evidence="2" id="KW-0645">Protease</keyword>
<dbReference type="Pfam" id="PF04327">
    <property type="entry name" value="Peptidase_Prp"/>
    <property type="match status" value="1"/>
</dbReference>
<dbReference type="Proteomes" id="UP000186777">
    <property type="component" value="Unassembled WGS sequence"/>
</dbReference>
<evidence type="ECO:0000313" key="8">
    <source>
        <dbReference type="Proteomes" id="UP000186777"/>
    </source>
</evidence>
<comment type="caution">
    <text evidence="7">The sequence shown here is derived from an EMBL/GenBank/DDBJ whole genome shotgun (WGS) entry which is preliminary data.</text>
</comment>
<evidence type="ECO:0000256" key="6">
    <source>
        <dbReference type="ARBA" id="ARBA00044538"/>
    </source>
</evidence>
<proteinExistence type="inferred from homology"/>
<evidence type="ECO:0000313" key="7">
    <source>
        <dbReference type="EMBL" id="OLA37308.1"/>
    </source>
</evidence>
<dbReference type="STRING" id="626940.BHW43_07005"/>
<keyword evidence="4" id="KW-0788">Thiol protease</keyword>
<dbReference type="EMBL" id="MNTG01000031">
    <property type="protein sequence ID" value="OLA37308.1"/>
    <property type="molecule type" value="Genomic_DNA"/>
</dbReference>
<evidence type="ECO:0000256" key="5">
    <source>
        <dbReference type="ARBA" id="ARBA00044503"/>
    </source>
</evidence>
<dbReference type="PANTHER" id="PTHR39178:SF1">
    <property type="entry name" value="RIBOSOMAL-PROCESSING CYSTEINE PROTEASE PRP"/>
    <property type="match status" value="1"/>
</dbReference>
<comment type="similarity">
    <text evidence="5">Belongs to the Prp family.</text>
</comment>
<name>A0A1Q6R4L3_9FIRM</name>
<dbReference type="InterPro" id="IPR036764">
    <property type="entry name" value="Peptidase_Prp_sf"/>
</dbReference>
<reference evidence="7 8" key="1">
    <citation type="journal article" date="2016" name="Nat. Biotechnol.">
        <title>Measurement of bacterial replication rates in microbial communities.</title>
        <authorList>
            <person name="Brown C.T."/>
            <person name="Olm M.R."/>
            <person name="Thomas B.C."/>
            <person name="Banfield J.F."/>
        </authorList>
    </citation>
    <scope>NUCLEOTIDE SEQUENCE [LARGE SCALE GENOMIC DNA]</scope>
    <source>
        <strain evidence="7">46_33</strain>
    </source>
</reference>
<dbReference type="SUPFAM" id="SSF118010">
    <property type="entry name" value="TM1457-like"/>
    <property type="match status" value="1"/>
</dbReference>
<keyword evidence="1" id="KW-0690">Ribosome biogenesis</keyword>
<dbReference type="PANTHER" id="PTHR39178">
    <property type="entry name" value="HYPOTHETICAL RIBOSOME-ASSOCIATED PROTEIN"/>
    <property type="match status" value="1"/>
</dbReference>
<sequence>MVSVDLFRNKQGMITGYKVSGHAGYSEEGSDIVCSAVSALTQAPLLGLEKHLKLNPSYVVNQEDGIFEVALNSAPTDLTEAILQTMIYGVESIARQCPQYVRIQEHRR</sequence>
<dbReference type="RefSeq" id="WP_293689802.1">
    <property type="nucleotide sequence ID" value="NZ_CATZLJ010000081.1"/>
</dbReference>
<accession>A0A1Q6R4L3</accession>
<dbReference type="GO" id="GO:0008234">
    <property type="term" value="F:cysteine-type peptidase activity"/>
    <property type="evidence" value="ECO:0007669"/>
    <property type="project" value="UniProtKB-KW"/>
</dbReference>
<keyword evidence="3" id="KW-0378">Hydrolase</keyword>
<gene>
    <name evidence="7" type="ORF">BHW43_07005</name>
</gene>
<dbReference type="GO" id="GO:0006508">
    <property type="term" value="P:proteolysis"/>
    <property type="evidence" value="ECO:0007669"/>
    <property type="project" value="UniProtKB-KW"/>
</dbReference>
<dbReference type="CDD" id="cd16332">
    <property type="entry name" value="Prp-like"/>
    <property type="match status" value="1"/>
</dbReference>
<evidence type="ECO:0000256" key="3">
    <source>
        <dbReference type="ARBA" id="ARBA00022801"/>
    </source>
</evidence>
<dbReference type="InterPro" id="IPR007422">
    <property type="entry name" value="Peptidase_Prp"/>
</dbReference>
<protein>
    <recommendedName>
        <fullName evidence="6">Ribosomal processing cysteine protease Prp</fullName>
    </recommendedName>
</protein>
<evidence type="ECO:0000256" key="1">
    <source>
        <dbReference type="ARBA" id="ARBA00022517"/>
    </source>
</evidence>
<evidence type="ECO:0000256" key="2">
    <source>
        <dbReference type="ARBA" id="ARBA00022670"/>
    </source>
</evidence>
<evidence type="ECO:0000256" key="4">
    <source>
        <dbReference type="ARBA" id="ARBA00022807"/>
    </source>
</evidence>
<dbReference type="GO" id="GO:0042254">
    <property type="term" value="P:ribosome biogenesis"/>
    <property type="evidence" value="ECO:0007669"/>
    <property type="project" value="UniProtKB-KW"/>
</dbReference>
<dbReference type="AlphaFoldDB" id="A0A1Q6R4L3"/>
<dbReference type="Gene3D" id="3.30.70.1490">
    <property type="entry name" value="Cysteine protease Prp"/>
    <property type="match status" value="1"/>
</dbReference>